<evidence type="ECO:0000256" key="7">
    <source>
        <dbReference type="SAM" id="MobiDB-lite"/>
    </source>
</evidence>
<dbReference type="InterPro" id="IPR053958">
    <property type="entry name" value="HMGCR/SNAP/NPC1-like_SSD"/>
</dbReference>
<dbReference type="Gene3D" id="1.20.1640.10">
    <property type="entry name" value="Multidrug efflux transporter AcrB transmembrane domain"/>
    <property type="match status" value="2"/>
</dbReference>
<dbReference type="InterPro" id="IPR000731">
    <property type="entry name" value="SSD"/>
</dbReference>
<dbReference type="InterPro" id="IPR052081">
    <property type="entry name" value="Dispatched_Hh_regulator"/>
</dbReference>
<protein>
    <submittedName>
        <fullName evidence="10">Sterol-sensing domain</fullName>
    </submittedName>
</protein>
<feature type="compositionally biased region" description="Low complexity" evidence="7">
    <location>
        <begin position="551"/>
        <end position="567"/>
    </location>
</feature>
<evidence type="ECO:0000256" key="4">
    <source>
        <dbReference type="ARBA" id="ARBA00023136"/>
    </source>
</evidence>
<feature type="transmembrane region" description="Helical" evidence="8">
    <location>
        <begin position="915"/>
        <end position="935"/>
    </location>
</feature>
<evidence type="ECO:0000256" key="8">
    <source>
        <dbReference type="SAM" id="Phobius"/>
    </source>
</evidence>
<keyword evidence="5" id="KW-0325">Glycoprotein</keyword>
<evidence type="ECO:0000313" key="11">
    <source>
        <dbReference type="Proteomes" id="UP001150062"/>
    </source>
</evidence>
<feature type="transmembrane region" description="Helical" evidence="8">
    <location>
        <begin position="955"/>
        <end position="980"/>
    </location>
</feature>
<evidence type="ECO:0000313" key="10">
    <source>
        <dbReference type="EMBL" id="KAJ6244610.1"/>
    </source>
</evidence>
<dbReference type="SUPFAM" id="SSF82866">
    <property type="entry name" value="Multidrug efflux transporter AcrB transmembrane domain"/>
    <property type="match status" value="2"/>
</dbReference>
<evidence type="ECO:0000256" key="5">
    <source>
        <dbReference type="ARBA" id="ARBA00023180"/>
    </source>
</evidence>
<feature type="transmembrane region" description="Helical" evidence="8">
    <location>
        <begin position="369"/>
        <end position="390"/>
    </location>
</feature>
<feature type="transmembrane region" description="Helical" evidence="8">
    <location>
        <begin position="887"/>
        <end position="908"/>
    </location>
</feature>
<feature type="transmembrane region" description="Helical" evidence="8">
    <location>
        <begin position="293"/>
        <end position="316"/>
    </location>
</feature>
<feature type="transmembrane region" description="Helical" evidence="8">
    <location>
        <begin position="860"/>
        <end position="881"/>
    </location>
</feature>
<feature type="transmembrane region" description="Helical" evidence="8">
    <location>
        <begin position="328"/>
        <end position="349"/>
    </location>
</feature>
<gene>
    <name evidence="10" type="ORF">M0813_21196</name>
</gene>
<accession>A0ABQ8YJ42</accession>
<dbReference type="Pfam" id="PF12349">
    <property type="entry name" value="Sterol-sensing"/>
    <property type="match status" value="2"/>
</dbReference>
<comment type="caution">
    <text evidence="10">The sequence shown here is derived from an EMBL/GenBank/DDBJ whole genome shotgun (WGS) entry which is preliminary data.</text>
</comment>
<feature type="transmembrane region" description="Helical" evidence="8">
    <location>
        <begin position="16"/>
        <end position="37"/>
    </location>
</feature>
<organism evidence="10 11">
    <name type="scientific">Anaeramoeba flamelloides</name>
    <dbReference type="NCBI Taxonomy" id="1746091"/>
    <lineage>
        <taxon>Eukaryota</taxon>
        <taxon>Metamonada</taxon>
        <taxon>Anaeramoebidae</taxon>
        <taxon>Anaeramoeba</taxon>
    </lineage>
</organism>
<feature type="domain" description="SSD" evidence="9">
    <location>
        <begin position="316"/>
        <end position="427"/>
    </location>
</feature>
<dbReference type="EMBL" id="JAOAOG010000163">
    <property type="protein sequence ID" value="KAJ6244610.1"/>
    <property type="molecule type" value="Genomic_DNA"/>
</dbReference>
<feature type="transmembrane region" description="Helical" evidence="8">
    <location>
        <begin position="625"/>
        <end position="642"/>
    </location>
</feature>
<feature type="region of interest" description="Disordered" evidence="7">
    <location>
        <begin position="493"/>
        <end position="526"/>
    </location>
</feature>
<sequence length="1070" mass="122292">MKKANFYIRFLVNHPVLMVLISIGIPLLLSIVTFINLNLSTEATSYGDPDDDRTKNHMALTEAQQNIEKTTTQIAKQSVSYYPFVILYEGKDKTSNVFGDEELEFILDLEKEFIQVKNYSFHCVLENEEKECEMPFSMIPDLTREKPTTAPTEPYEYPLFEYGEEIKEGRSLSTALDDQYENQRLLFGSDFDAGSQEGRYLRSIFYSGLPLEGYTSQYDRAYDQKKIYSEWVSWALDVVEKFKEKNKMNVWVGGSWWIVEKELNSMLLHDYLFLSISFVFVIVYLWVMTKSGFLASCGMFHIVLSMPFGIFIYNKIFGIQFFGSINPAGLYIIFAIGADDIFIFLNTWIHSRLAGKHTIESLTTRMQWAYPKAAQAMFITSVTTAFAFILTAMCPIVEVSVFGIFAASLVITNYLFVITYFPAIVIIYEKYFSHHHCCCCCSAPRSIPGGLLPYESEQGVFCSPFTFNFFRLFRSSKNNCAIEKGNINWDDLGAKNNASDENTKGGDKVLIGDRNKKSKRKTSHIQQQLSQTNSSYIAMNKKDFELHSVKNNTDTNTTTQTTANANADENENSKTRTMSGNEKDLFQSILQDPEGAFSVNKLKMLDRFMYSYFSKFLTHKTIRKVLIVLFTCLTIFFLIQVIQLGPATKTPKDFPDWSNFENFNTILKNNFESTEESLLIIDYTFGLKTFDMSDVNTYHVNEKGKLVYDTTFDLRPTANQEYFVQLCESAFETKNLLSKDFNECIMSDFKNWVGETNFPVVDGGNNELAQLMKNFTESEQGFKYIRNVDYDEKSGDIKFISTFFKTPLNVDLYSAHKYLKIEYEKWVKFESKMQKSAPEGMQISMFSSGGWFEWMRTQEIFVITAVTGAVSSVILAFIVITLTTKNWIIGLLSVTTISSIIISTIGFMKLIGWELAVIESVCVTVLAGLTVDYVVHLAHAYHEFDAPTRIEKVQGSLYAVGSSVLSGFVTTLGSTMPLLINYLITMNKFGQFLIFSLVLSFLYAFFFFIPLISVCGPRSRHSKKFLSGNINFKSDFFKKLFRLSKKDKDNVENEVLDSDTSDYSSEDDKL</sequence>
<keyword evidence="4 8" id="KW-0472">Membrane</keyword>
<comment type="subcellular location">
    <subcellularLocation>
        <location evidence="1">Membrane</location>
        <topology evidence="1">Multi-pass membrane protein</topology>
    </subcellularLocation>
</comment>
<keyword evidence="3 8" id="KW-1133">Transmembrane helix</keyword>
<evidence type="ECO:0000256" key="6">
    <source>
        <dbReference type="ARBA" id="ARBA00038046"/>
    </source>
</evidence>
<dbReference type="Proteomes" id="UP001150062">
    <property type="component" value="Unassembled WGS sequence"/>
</dbReference>
<name>A0ABQ8YJ42_9EUKA</name>
<feature type="compositionally biased region" description="Basic and acidic residues" evidence="7">
    <location>
        <begin position="501"/>
        <end position="515"/>
    </location>
</feature>
<feature type="transmembrane region" description="Helical" evidence="8">
    <location>
        <begin position="992"/>
        <end position="1012"/>
    </location>
</feature>
<feature type="transmembrane region" description="Helical" evidence="8">
    <location>
        <begin position="271"/>
        <end position="287"/>
    </location>
</feature>
<evidence type="ECO:0000256" key="3">
    <source>
        <dbReference type="ARBA" id="ARBA00022989"/>
    </source>
</evidence>
<comment type="similarity">
    <text evidence="6">Belongs to the dispatched family.</text>
</comment>
<dbReference type="PROSITE" id="PS50156">
    <property type="entry name" value="SSD"/>
    <property type="match status" value="2"/>
</dbReference>
<proteinExistence type="inferred from homology"/>
<keyword evidence="2 8" id="KW-0812">Transmembrane</keyword>
<feature type="region of interest" description="Disordered" evidence="7">
    <location>
        <begin position="551"/>
        <end position="578"/>
    </location>
</feature>
<keyword evidence="11" id="KW-1185">Reference proteome</keyword>
<reference evidence="10" key="1">
    <citation type="submission" date="2022-08" db="EMBL/GenBank/DDBJ databases">
        <title>Novel sulfate-reducing endosymbionts in the free-living metamonad Anaeramoeba.</title>
        <authorList>
            <person name="Jerlstrom-Hultqvist J."/>
            <person name="Cepicka I."/>
            <person name="Gallot-Lavallee L."/>
            <person name="Salas-Leiva D."/>
            <person name="Curtis B.A."/>
            <person name="Zahonova K."/>
            <person name="Pipaliya S."/>
            <person name="Dacks J."/>
            <person name="Roger A.J."/>
        </authorList>
    </citation>
    <scope>NUCLEOTIDE SEQUENCE</scope>
    <source>
        <strain evidence="10">Schooner1</strain>
    </source>
</reference>
<feature type="domain" description="SSD" evidence="9">
    <location>
        <begin position="858"/>
        <end position="1014"/>
    </location>
</feature>
<evidence type="ECO:0000259" key="9">
    <source>
        <dbReference type="PROSITE" id="PS50156"/>
    </source>
</evidence>
<evidence type="ECO:0000256" key="1">
    <source>
        <dbReference type="ARBA" id="ARBA00004141"/>
    </source>
</evidence>
<feature type="transmembrane region" description="Helical" evidence="8">
    <location>
        <begin position="402"/>
        <end position="428"/>
    </location>
</feature>
<dbReference type="PANTHER" id="PTHR45951:SF7">
    <property type="entry name" value="SSD DOMAIN-CONTAINING PROTEIN"/>
    <property type="match status" value="1"/>
</dbReference>
<evidence type="ECO:0000256" key="2">
    <source>
        <dbReference type="ARBA" id="ARBA00022692"/>
    </source>
</evidence>
<dbReference type="PANTHER" id="PTHR45951">
    <property type="entry name" value="PROTEIN DISPATCHED-RELATED"/>
    <property type="match status" value="1"/>
</dbReference>